<dbReference type="GO" id="GO:0004150">
    <property type="term" value="F:dihydroneopterin aldolase activity"/>
    <property type="evidence" value="ECO:0007669"/>
    <property type="project" value="UniProtKB-EC"/>
</dbReference>
<keyword evidence="10" id="KW-1185">Reference proteome</keyword>
<evidence type="ECO:0000256" key="5">
    <source>
        <dbReference type="ARBA" id="ARBA00023239"/>
    </source>
</evidence>
<comment type="pathway">
    <text evidence="2 6">Cofactor biosynthesis; tetrahydrofolate biosynthesis; 2-amino-4-hydroxy-6-hydroxymethyl-7,8-dihydropteridine diphosphate from 7,8-dihydroneopterin triphosphate: step 3/4.</text>
</comment>
<keyword evidence="5 6" id="KW-0456">Lyase</keyword>
<dbReference type="InterPro" id="IPR043133">
    <property type="entry name" value="GTP-CH-I_C/QueF"/>
</dbReference>
<dbReference type="Proteomes" id="UP001596356">
    <property type="component" value="Unassembled WGS sequence"/>
</dbReference>
<feature type="domain" description="Dihydroneopterin aldolase/epimerase" evidence="8">
    <location>
        <begin position="5"/>
        <end position="120"/>
    </location>
</feature>
<evidence type="ECO:0000256" key="3">
    <source>
        <dbReference type="ARBA" id="ARBA00005708"/>
    </source>
</evidence>
<evidence type="ECO:0000259" key="8">
    <source>
        <dbReference type="SMART" id="SM00905"/>
    </source>
</evidence>
<feature type="region of interest" description="Disordered" evidence="7">
    <location>
        <begin position="101"/>
        <end position="126"/>
    </location>
</feature>
<dbReference type="CDD" id="cd00534">
    <property type="entry name" value="DHNA_DHNTPE"/>
    <property type="match status" value="1"/>
</dbReference>
<proteinExistence type="inferred from homology"/>
<evidence type="ECO:0000256" key="1">
    <source>
        <dbReference type="ARBA" id="ARBA00001353"/>
    </source>
</evidence>
<evidence type="ECO:0000313" key="9">
    <source>
        <dbReference type="EMBL" id="MFC6712702.1"/>
    </source>
</evidence>
<dbReference type="InterPro" id="IPR006157">
    <property type="entry name" value="FolB_dom"/>
</dbReference>
<evidence type="ECO:0000256" key="2">
    <source>
        <dbReference type="ARBA" id="ARBA00005013"/>
    </source>
</evidence>
<comment type="caution">
    <text evidence="9">The sequence shown here is derived from an EMBL/GenBank/DDBJ whole genome shotgun (WGS) entry which is preliminary data.</text>
</comment>
<comment type="similarity">
    <text evidence="3 6">Belongs to the DHNA family.</text>
</comment>
<evidence type="ECO:0000256" key="7">
    <source>
        <dbReference type="SAM" id="MobiDB-lite"/>
    </source>
</evidence>
<accession>A0ABW2ANY9</accession>
<dbReference type="NCBIfam" id="TIGR00526">
    <property type="entry name" value="folB_dom"/>
    <property type="match status" value="1"/>
</dbReference>
<dbReference type="PROSITE" id="PS51257">
    <property type="entry name" value="PROKAR_LIPOPROTEIN"/>
    <property type="match status" value="1"/>
</dbReference>
<dbReference type="PANTHER" id="PTHR42844">
    <property type="entry name" value="DIHYDRONEOPTERIN ALDOLASE 1-RELATED"/>
    <property type="match status" value="1"/>
</dbReference>
<dbReference type="NCBIfam" id="TIGR00525">
    <property type="entry name" value="folB"/>
    <property type="match status" value="1"/>
</dbReference>
<comment type="catalytic activity">
    <reaction evidence="1 6">
        <text>7,8-dihydroneopterin = 6-hydroxymethyl-7,8-dihydropterin + glycolaldehyde</text>
        <dbReference type="Rhea" id="RHEA:10540"/>
        <dbReference type="ChEBI" id="CHEBI:17001"/>
        <dbReference type="ChEBI" id="CHEBI:17071"/>
        <dbReference type="ChEBI" id="CHEBI:44841"/>
        <dbReference type="EC" id="4.1.2.25"/>
    </reaction>
</comment>
<organism evidence="9 10">
    <name type="scientific">Branchiibius cervicis</name>
    <dbReference type="NCBI Taxonomy" id="908252"/>
    <lineage>
        <taxon>Bacteria</taxon>
        <taxon>Bacillati</taxon>
        <taxon>Actinomycetota</taxon>
        <taxon>Actinomycetes</taxon>
        <taxon>Micrococcales</taxon>
        <taxon>Dermacoccaceae</taxon>
        <taxon>Branchiibius</taxon>
    </lineage>
</organism>
<evidence type="ECO:0000256" key="6">
    <source>
        <dbReference type="RuleBase" id="RU362079"/>
    </source>
</evidence>
<dbReference type="PANTHER" id="PTHR42844:SF1">
    <property type="entry name" value="DIHYDRONEOPTERIN ALDOLASE 1-RELATED"/>
    <property type="match status" value="1"/>
</dbReference>
<dbReference type="Pfam" id="PF02152">
    <property type="entry name" value="FolB"/>
    <property type="match status" value="1"/>
</dbReference>
<evidence type="ECO:0000313" key="10">
    <source>
        <dbReference type="Proteomes" id="UP001596356"/>
    </source>
</evidence>
<dbReference type="InterPro" id="IPR006156">
    <property type="entry name" value="Dihydroneopterin_aldolase"/>
</dbReference>
<gene>
    <name evidence="9" type="primary">folB</name>
    <name evidence="9" type="ORF">ACFQBT_02080</name>
</gene>
<dbReference type="Gene3D" id="3.30.1130.10">
    <property type="match status" value="1"/>
</dbReference>
<sequence>MTDRIALHGIAVTACHGVLDFEKTQPQPFIADVILETDLAPAGAGDDLADTVSYADVAQETVAILAGPPVDLIETLATRIAEAALDRSAVEAVEVTLHKPDAPAGVDFTPGGGPSVSIRREADRGR</sequence>
<protein>
    <recommendedName>
        <fullName evidence="6">7,8-dihydroneopterin aldolase</fullName>
        <ecNumber evidence="6">4.1.2.25</ecNumber>
    </recommendedName>
</protein>
<comment type="function">
    <text evidence="6">Catalyzes the conversion of 7,8-dihydroneopterin to 6-hydroxymethyl-7,8-dihydropterin.</text>
</comment>
<keyword evidence="4 6" id="KW-0289">Folate biosynthesis</keyword>
<name>A0ABW2ANY9_9MICO</name>
<reference evidence="10" key="1">
    <citation type="journal article" date="2019" name="Int. J. Syst. Evol. Microbiol.">
        <title>The Global Catalogue of Microorganisms (GCM) 10K type strain sequencing project: providing services to taxonomists for standard genome sequencing and annotation.</title>
        <authorList>
            <consortium name="The Broad Institute Genomics Platform"/>
            <consortium name="The Broad Institute Genome Sequencing Center for Infectious Disease"/>
            <person name="Wu L."/>
            <person name="Ma J."/>
        </authorList>
    </citation>
    <scope>NUCLEOTIDE SEQUENCE [LARGE SCALE GENOMIC DNA]</scope>
    <source>
        <strain evidence="10">NBRC 106593</strain>
    </source>
</reference>
<evidence type="ECO:0000256" key="4">
    <source>
        <dbReference type="ARBA" id="ARBA00022909"/>
    </source>
</evidence>
<dbReference type="SMART" id="SM00905">
    <property type="entry name" value="FolB"/>
    <property type="match status" value="1"/>
</dbReference>
<dbReference type="EC" id="4.1.2.25" evidence="6"/>
<dbReference type="SUPFAM" id="SSF55620">
    <property type="entry name" value="Tetrahydrobiopterin biosynthesis enzymes-like"/>
    <property type="match status" value="1"/>
</dbReference>
<dbReference type="RefSeq" id="WP_377820171.1">
    <property type="nucleotide sequence ID" value="NZ_JBHSWJ010000002.1"/>
</dbReference>
<dbReference type="EMBL" id="JBHSWJ010000002">
    <property type="protein sequence ID" value="MFC6712702.1"/>
    <property type="molecule type" value="Genomic_DNA"/>
</dbReference>